<accession>A0A813PZ40</accession>
<dbReference type="EMBL" id="CAJNOI010000007">
    <property type="protein sequence ID" value="CAF0760199.1"/>
    <property type="molecule type" value="Genomic_DNA"/>
</dbReference>
<keyword evidence="4" id="KW-1185">Reference proteome</keyword>
<evidence type="ECO:0000313" key="2">
    <source>
        <dbReference type="EMBL" id="CAF0760199.1"/>
    </source>
</evidence>
<dbReference type="InterPro" id="IPR011042">
    <property type="entry name" value="6-blade_b-propeller_TolB-like"/>
</dbReference>
<dbReference type="Proteomes" id="UP000663877">
    <property type="component" value="Unassembled WGS sequence"/>
</dbReference>
<evidence type="ECO:0000313" key="5">
    <source>
        <dbReference type="Proteomes" id="UP000663877"/>
    </source>
</evidence>
<reference evidence="2" key="1">
    <citation type="submission" date="2021-02" db="EMBL/GenBank/DDBJ databases">
        <authorList>
            <person name="Nowell W R."/>
        </authorList>
    </citation>
    <scope>NUCLEOTIDE SEQUENCE</scope>
</reference>
<dbReference type="SUPFAM" id="SSF101898">
    <property type="entry name" value="NHL repeat"/>
    <property type="match status" value="1"/>
</dbReference>
<feature type="compositionally biased region" description="Polar residues" evidence="1">
    <location>
        <begin position="1"/>
        <end position="15"/>
    </location>
</feature>
<name>A0A813PZ40_9BILA</name>
<comment type="caution">
    <text evidence="2">The sequence shown here is derived from an EMBL/GenBank/DDBJ whole genome shotgun (WGS) entry which is preliminary data.</text>
</comment>
<dbReference type="OrthoDB" id="10083373at2759"/>
<dbReference type="Gene3D" id="2.120.10.30">
    <property type="entry name" value="TolB, C-terminal domain"/>
    <property type="match status" value="1"/>
</dbReference>
<dbReference type="AlphaFoldDB" id="A0A813PZ40"/>
<organism evidence="2 5">
    <name type="scientific">Adineta steineri</name>
    <dbReference type="NCBI Taxonomy" id="433720"/>
    <lineage>
        <taxon>Eukaryota</taxon>
        <taxon>Metazoa</taxon>
        <taxon>Spiralia</taxon>
        <taxon>Gnathifera</taxon>
        <taxon>Rotifera</taxon>
        <taxon>Eurotatoria</taxon>
        <taxon>Bdelloidea</taxon>
        <taxon>Adinetida</taxon>
        <taxon>Adinetidae</taxon>
        <taxon>Adineta</taxon>
    </lineage>
</organism>
<evidence type="ECO:0000313" key="3">
    <source>
        <dbReference type="EMBL" id="CAF0768913.1"/>
    </source>
</evidence>
<dbReference type="EMBL" id="CAJNOM010000008">
    <property type="protein sequence ID" value="CAF0768913.1"/>
    <property type="molecule type" value="Genomic_DNA"/>
</dbReference>
<gene>
    <name evidence="2" type="ORF">BJG266_LOCUS2960</name>
    <name evidence="3" type="ORF">QVE165_LOCUS2490</name>
</gene>
<evidence type="ECO:0000313" key="4">
    <source>
        <dbReference type="Proteomes" id="UP000663832"/>
    </source>
</evidence>
<protein>
    <submittedName>
        <fullName evidence="2">Uncharacterized protein</fullName>
    </submittedName>
</protein>
<dbReference type="Proteomes" id="UP000663832">
    <property type="component" value="Unassembled WGS sequence"/>
</dbReference>
<evidence type="ECO:0000256" key="1">
    <source>
        <dbReference type="SAM" id="MobiDB-lite"/>
    </source>
</evidence>
<feature type="region of interest" description="Disordered" evidence="1">
    <location>
        <begin position="1"/>
        <end position="23"/>
    </location>
</feature>
<proteinExistence type="predicted"/>
<sequence>MSYNANEANSHGSENYTERQKMSSFRPVMNPQYQQPILLPTGEQMFYDQFQSLQLAQQQQQQQQQYYPEQMGPPLPLNANMPMMQQYYPHPPPPQFQQQQDMNYPQYYYQPYQEAAPEPMIHPSLMSTIAMRGDASEFIPAYNNTTIKETKPNVDHSSITVVNDSQTKTTVTHPIILRTNSEIKETKDSFIYDLKKYKYNYFLSKLTCTFDRDYAKFSSPTGISALNDDRLLVANFDNDTVLLLDLNGVVHQIYRDIPTPKDVRYHPTNSSQAIVATKKEVILLDLETSKVVKRSKMRGFYPWNIQYLQESDVIAACDPSSESILFLDNELTQIGGWSFNEPVQPSSSSSRPYQKVYPYAAYFASDNTSFILAHREEKCQLVEKDTASGETKESRIVLPDFISYSIFVDSAKQCLMPDKKNRRLVSIDKNSKVEEYKHKTIQEPHALTFLSTGTLCVTDWTKSYGSRGGIAILSETDLNINQ</sequence>